<keyword evidence="3" id="KW-1185">Reference proteome</keyword>
<feature type="domain" description="N-acetyltransferase" evidence="1">
    <location>
        <begin position="64"/>
        <end position="211"/>
    </location>
</feature>
<name>A0AAV9IN52_9RHOD</name>
<sequence length="221" mass="24498">MRSLSFMQHGRIEIDSLAAHYSLFLLTGDESRDDLLSLVELINTCYRSPSCWTNESDLIRGDRINLEQVQEYIKSSEILVLKRDDVVVADGSSESVSGHSSGTAPSLVGCVRTGPVTETVVGALEEPAGYVGLLCSHPCSQGKGVGSFLIEAAEERCASAHGLRKMVMDVLDSREELIRWYEKKGYKRTNKLIPARPFIEAKGERMLKDCNFILLEKQLSN</sequence>
<gene>
    <name evidence="2" type="ORF">GAYE_SCF67G6891</name>
</gene>
<dbReference type="GO" id="GO:0016747">
    <property type="term" value="F:acyltransferase activity, transferring groups other than amino-acyl groups"/>
    <property type="evidence" value="ECO:0007669"/>
    <property type="project" value="InterPro"/>
</dbReference>
<dbReference type="EMBL" id="JANCYU010000072">
    <property type="protein sequence ID" value="KAK4528942.1"/>
    <property type="molecule type" value="Genomic_DNA"/>
</dbReference>
<evidence type="ECO:0000259" key="1">
    <source>
        <dbReference type="PROSITE" id="PS51186"/>
    </source>
</evidence>
<dbReference type="Proteomes" id="UP001300502">
    <property type="component" value="Unassembled WGS sequence"/>
</dbReference>
<dbReference type="CDD" id="cd04301">
    <property type="entry name" value="NAT_SF"/>
    <property type="match status" value="1"/>
</dbReference>
<accession>A0AAV9IN52</accession>
<dbReference type="PROSITE" id="PS51186">
    <property type="entry name" value="GNAT"/>
    <property type="match status" value="1"/>
</dbReference>
<dbReference type="InterPro" id="IPR016181">
    <property type="entry name" value="Acyl_CoA_acyltransferase"/>
</dbReference>
<dbReference type="AlphaFoldDB" id="A0AAV9IN52"/>
<dbReference type="SUPFAM" id="SSF55729">
    <property type="entry name" value="Acyl-CoA N-acyltransferases (Nat)"/>
    <property type="match status" value="1"/>
</dbReference>
<dbReference type="InterPro" id="IPR000182">
    <property type="entry name" value="GNAT_dom"/>
</dbReference>
<proteinExistence type="predicted"/>
<dbReference type="Pfam" id="PF00583">
    <property type="entry name" value="Acetyltransf_1"/>
    <property type="match status" value="1"/>
</dbReference>
<organism evidence="2 3">
    <name type="scientific">Galdieria yellowstonensis</name>
    <dbReference type="NCBI Taxonomy" id="3028027"/>
    <lineage>
        <taxon>Eukaryota</taxon>
        <taxon>Rhodophyta</taxon>
        <taxon>Bangiophyceae</taxon>
        <taxon>Galdieriales</taxon>
        <taxon>Galdieriaceae</taxon>
        <taxon>Galdieria</taxon>
    </lineage>
</organism>
<protein>
    <recommendedName>
        <fullName evidence="1">N-acetyltransferase domain-containing protein</fullName>
    </recommendedName>
</protein>
<dbReference type="Gene3D" id="3.40.630.30">
    <property type="match status" value="1"/>
</dbReference>
<comment type="caution">
    <text evidence="2">The sequence shown here is derived from an EMBL/GenBank/DDBJ whole genome shotgun (WGS) entry which is preliminary data.</text>
</comment>
<evidence type="ECO:0000313" key="3">
    <source>
        <dbReference type="Proteomes" id="UP001300502"/>
    </source>
</evidence>
<reference evidence="2 3" key="1">
    <citation type="submission" date="2022-07" db="EMBL/GenBank/DDBJ databases">
        <title>Genome-wide signatures of adaptation to extreme environments.</title>
        <authorList>
            <person name="Cho C.H."/>
            <person name="Yoon H.S."/>
        </authorList>
    </citation>
    <scope>NUCLEOTIDE SEQUENCE [LARGE SCALE GENOMIC DNA]</scope>
    <source>
        <strain evidence="2 3">108.79 E11</strain>
    </source>
</reference>
<evidence type="ECO:0000313" key="2">
    <source>
        <dbReference type="EMBL" id="KAK4528942.1"/>
    </source>
</evidence>